<dbReference type="STRING" id="1745343.A0A2J6PLD6"/>
<gene>
    <name evidence="4" type="ORF">NA56DRAFT_650628</name>
</gene>
<dbReference type="PANTHER" id="PTHR44169">
    <property type="entry name" value="NADPH-DEPENDENT 1-ACYLDIHYDROXYACETONE PHOSPHATE REDUCTASE"/>
    <property type="match status" value="1"/>
</dbReference>
<comment type="similarity">
    <text evidence="1">Belongs to the short-chain dehydrogenases/reductases (SDR) family.</text>
</comment>
<keyword evidence="3" id="KW-0812">Transmembrane</keyword>
<dbReference type="OrthoDB" id="2102561at2759"/>
<proteinExistence type="inferred from homology"/>
<keyword evidence="3" id="KW-0472">Membrane</keyword>
<dbReference type="GO" id="GO:0004806">
    <property type="term" value="F:triacylglycerol lipase activity"/>
    <property type="evidence" value="ECO:0007669"/>
    <property type="project" value="TreeGrafter"/>
</dbReference>
<dbReference type="GO" id="GO:0006654">
    <property type="term" value="P:phosphatidic acid biosynthetic process"/>
    <property type="evidence" value="ECO:0007669"/>
    <property type="project" value="TreeGrafter"/>
</dbReference>
<keyword evidence="3" id="KW-1133">Transmembrane helix</keyword>
<evidence type="ECO:0000313" key="5">
    <source>
        <dbReference type="Proteomes" id="UP000235672"/>
    </source>
</evidence>
<sequence>MTEVALITGCSRGGIGDALAQEFYHKGVRVFATARDLSKVQHLKAMGLDTLQLDVTSDDSIQNAVRYVERETGGELNYLVNNAGMGYLTPLLDADLTLAKKLFDTNFWSVLAMVKAFSPLIIAAKGKIINIGAVTGVMTQAYWGINCSCKAALHMIGDTLRLELAPFGVQVVTVITGTVNTPFFENQAKYLDVPENSRYRSLQSQITYSGSAEEWRPWTEPFEFAAGVVANALKKNSKVWYWRGANTFLTWFAVTFLPYAFLDFKWLQMSGLNTLRN</sequence>
<dbReference type="PANTHER" id="PTHR44169:SF3">
    <property type="entry name" value="SHORT-CHAIN DEHYDROGENASE SRDE"/>
    <property type="match status" value="1"/>
</dbReference>
<dbReference type="InterPro" id="IPR002347">
    <property type="entry name" value="SDR_fam"/>
</dbReference>
<dbReference type="GO" id="GO:0005783">
    <property type="term" value="C:endoplasmic reticulum"/>
    <property type="evidence" value="ECO:0007669"/>
    <property type="project" value="TreeGrafter"/>
</dbReference>
<dbReference type="GO" id="GO:0000140">
    <property type="term" value="F:acylglycerone-phosphate reductase (NADP+) activity"/>
    <property type="evidence" value="ECO:0007669"/>
    <property type="project" value="TreeGrafter"/>
</dbReference>
<dbReference type="GO" id="GO:0005811">
    <property type="term" value="C:lipid droplet"/>
    <property type="evidence" value="ECO:0007669"/>
    <property type="project" value="TreeGrafter"/>
</dbReference>
<dbReference type="GO" id="GO:0019433">
    <property type="term" value="P:triglyceride catabolic process"/>
    <property type="evidence" value="ECO:0007669"/>
    <property type="project" value="TreeGrafter"/>
</dbReference>
<dbReference type="Proteomes" id="UP000235672">
    <property type="component" value="Unassembled WGS sequence"/>
</dbReference>
<dbReference type="AlphaFoldDB" id="A0A2J6PLD6"/>
<dbReference type="SUPFAM" id="SSF51735">
    <property type="entry name" value="NAD(P)-binding Rossmann-fold domains"/>
    <property type="match status" value="1"/>
</dbReference>
<dbReference type="PRINTS" id="PR00081">
    <property type="entry name" value="GDHRDH"/>
</dbReference>
<name>A0A2J6PLD6_9HELO</name>
<evidence type="ECO:0000313" key="4">
    <source>
        <dbReference type="EMBL" id="PMD14837.1"/>
    </source>
</evidence>
<dbReference type="Pfam" id="PF00106">
    <property type="entry name" value="adh_short"/>
    <property type="match status" value="1"/>
</dbReference>
<evidence type="ECO:0000256" key="3">
    <source>
        <dbReference type="SAM" id="Phobius"/>
    </source>
</evidence>
<reference evidence="4 5" key="1">
    <citation type="submission" date="2016-05" db="EMBL/GenBank/DDBJ databases">
        <title>A degradative enzymes factory behind the ericoid mycorrhizal symbiosis.</title>
        <authorList>
            <consortium name="DOE Joint Genome Institute"/>
            <person name="Martino E."/>
            <person name="Morin E."/>
            <person name="Grelet G."/>
            <person name="Kuo A."/>
            <person name="Kohler A."/>
            <person name="Daghino S."/>
            <person name="Barry K."/>
            <person name="Choi C."/>
            <person name="Cichocki N."/>
            <person name="Clum A."/>
            <person name="Copeland A."/>
            <person name="Hainaut M."/>
            <person name="Haridas S."/>
            <person name="Labutti K."/>
            <person name="Lindquist E."/>
            <person name="Lipzen A."/>
            <person name="Khouja H.-R."/>
            <person name="Murat C."/>
            <person name="Ohm R."/>
            <person name="Olson A."/>
            <person name="Spatafora J."/>
            <person name="Veneault-Fourrey C."/>
            <person name="Henrissat B."/>
            <person name="Grigoriev I."/>
            <person name="Martin F."/>
            <person name="Perotto S."/>
        </authorList>
    </citation>
    <scope>NUCLEOTIDE SEQUENCE [LARGE SCALE GENOMIC DNA]</scope>
    <source>
        <strain evidence="4 5">UAMH 7357</strain>
    </source>
</reference>
<dbReference type="Gene3D" id="3.40.50.720">
    <property type="entry name" value="NAD(P)-binding Rossmann-like Domain"/>
    <property type="match status" value="1"/>
</dbReference>
<feature type="transmembrane region" description="Helical" evidence="3">
    <location>
        <begin position="240"/>
        <end position="262"/>
    </location>
</feature>
<evidence type="ECO:0000256" key="1">
    <source>
        <dbReference type="ARBA" id="ARBA00006484"/>
    </source>
</evidence>
<dbReference type="InterPro" id="IPR036291">
    <property type="entry name" value="NAD(P)-bd_dom_sf"/>
</dbReference>
<dbReference type="EMBL" id="KZ613518">
    <property type="protein sequence ID" value="PMD14837.1"/>
    <property type="molecule type" value="Genomic_DNA"/>
</dbReference>
<accession>A0A2J6PLD6</accession>
<protein>
    <submittedName>
        <fullName evidence="4">NAD(P)-binding protein</fullName>
    </submittedName>
</protein>
<dbReference type="CDD" id="cd05374">
    <property type="entry name" value="17beta-HSD-like_SDR_c"/>
    <property type="match status" value="1"/>
</dbReference>
<organism evidence="4 5">
    <name type="scientific">Hyaloscypha hepaticicola</name>
    <dbReference type="NCBI Taxonomy" id="2082293"/>
    <lineage>
        <taxon>Eukaryota</taxon>
        <taxon>Fungi</taxon>
        <taxon>Dikarya</taxon>
        <taxon>Ascomycota</taxon>
        <taxon>Pezizomycotina</taxon>
        <taxon>Leotiomycetes</taxon>
        <taxon>Helotiales</taxon>
        <taxon>Hyaloscyphaceae</taxon>
        <taxon>Hyaloscypha</taxon>
    </lineage>
</organism>
<evidence type="ECO:0000256" key="2">
    <source>
        <dbReference type="ARBA" id="ARBA00023002"/>
    </source>
</evidence>
<keyword evidence="5" id="KW-1185">Reference proteome</keyword>
<keyword evidence="2" id="KW-0560">Oxidoreductase</keyword>